<proteinExistence type="predicted"/>
<dbReference type="EMBL" id="BAABFO010000039">
    <property type="protein sequence ID" value="GAA4343574.1"/>
    <property type="molecule type" value="Genomic_DNA"/>
</dbReference>
<dbReference type="Gene3D" id="3.40.50.1820">
    <property type="entry name" value="alpha/beta hydrolase"/>
    <property type="match status" value="1"/>
</dbReference>
<dbReference type="InterPro" id="IPR050266">
    <property type="entry name" value="AB_hydrolase_sf"/>
</dbReference>
<protein>
    <submittedName>
        <fullName evidence="2">Alpha/beta hydrolase</fullName>
    </submittedName>
</protein>
<sequence>MPSAQIDASLAMHYVIDDYTDPWSHPETILMLHGNAESGAVWFGWVPHLARRFRIVRPDMRGFGRSTPMERDYPWSLDGLVDDYVKLMDGLGVARFHLIGAKLGGTVARRFAARHPDRIASLVLAGTPVADRGDMTARVAAWMETFEKDGVGSWARSTMASRLGPRFPAEGVQWWIDLMSRTPVSSQIGFMKVIPGSVLTGDLPKIRCPTLVITTEGSALGSVDQVRAWQTKIPRSELYVVPGDSYHVAASDSDLCAVQARAFIERVRAQAPAAGAAPA</sequence>
<evidence type="ECO:0000259" key="1">
    <source>
        <dbReference type="Pfam" id="PF00561"/>
    </source>
</evidence>
<keyword evidence="3" id="KW-1185">Reference proteome</keyword>
<evidence type="ECO:0000313" key="2">
    <source>
        <dbReference type="EMBL" id="GAA4343574.1"/>
    </source>
</evidence>
<feature type="domain" description="AB hydrolase-1" evidence="1">
    <location>
        <begin position="28"/>
        <end position="249"/>
    </location>
</feature>
<comment type="caution">
    <text evidence="2">The sequence shown here is derived from an EMBL/GenBank/DDBJ whole genome shotgun (WGS) entry which is preliminary data.</text>
</comment>
<dbReference type="PRINTS" id="PR00111">
    <property type="entry name" value="ABHYDROLASE"/>
</dbReference>
<reference evidence="3" key="1">
    <citation type="journal article" date="2019" name="Int. J. Syst. Evol. Microbiol.">
        <title>The Global Catalogue of Microorganisms (GCM) 10K type strain sequencing project: providing services to taxonomists for standard genome sequencing and annotation.</title>
        <authorList>
            <consortium name="The Broad Institute Genomics Platform"/>
            <consortium name="The Broad Institute Genome Sequencing Center for Infectious Disease"/>
            <person name="Wu L."/>
            <person name="Ma J."/>
        </authorList>
    </citation>
    <scope>NUCLEOTIDE SEQUENCE [LARGE SCALE GENOMIC DNA]</scope>
    <source>
        <strain evidence="3">JCM 17666</strain>
    </source>
</reference>
<dbReference type="GO" id="GO:0016787">
    <property type="term" value="F:hydrolase activity"/>
    <property type="evidence" value="ECO:0007669"/>
    <property type="project" value="UniProtKB-KW"/>
</dbReference>
<dbReference type="Proteomes" id="UP001501671">
    <property type="component" value="Unassembled WGS sequence"/>
</dbReference>
<name>A0ABP8HS85_9BURK</name>
<dbReference type="RefSeq" id="WP_345252357.1">
    <property type="nucleotide sequence ID" value="NZ_BAABFO010000039.1"/>
</dbReference>
<dbReference type="InterPro" id="IPR029058">
    <property type="entry name" value="AB_hydrolase_fold"/>
</dbReference>
<dbReference type="PANTHER" id="PTHR43798:SF33">
    <property type="entry name" value="HYDROLASE, PUTATIVE (AFU_ORTHOLOGUE AFUA_2G14860)-RELATED"/>
    <property type="match status" value="1"/>
</dbReference>
<organism evidence="2 3">
    <name type="scientific">Pigmentiphaga soli</name>
    <dbReference type="NCBI Taxonomy" id="1007095"/>
    <lineage>
        <taxon>Bacteria</taxon>
        <taxon>Pseudomonadati</taxon>
        <taxon>Pseudomonadota</taxon>
        <taxon>Betaproteobacteria</taxon>
        <taxon>Burkholderiales</taxon>
        <taxon>Alcaligenaceae</taxon>
        <taxon>Pigmentiphaga</taxon>
    </lineage>
</organism>
<dbReference type="PANTHER" id="PTHR43798">
    <property type="entry name" value="MONOACYLGLYCEROL LIPASE"/>
    <property type="match status" value="1"/>
</dbReference>
<dbReference type="SUPFAM" id="SSF53474">
    <property type="entry name" value="alpha/beta-Hydrolases"/>
    <property type="match status" value="1"/>
</dbReference>
<evidence type="ECO:0000313" key="3">
    <source>
        <dbReference type="Proteomes" id="UP001501671"/>
    </source>
</evidence>
<dbReference type="InterPro" id="IPR000073">
    <property type="entry name" value="AB_hydrolase_1"/>
</dbReference>
<gene>
    <name evidence="2" type="ORF">GCM10023144_46700</name>
</gene>
<accession>A0ABP8HS85</accession>
<dbReference type="Pfam" id="PF00561">
    <property type="entry name" value="Abhydrolase_1"/>
    <property type="match status" value="1"/>
</dbReference>
<keyword evidence="2" id="KW-0378">Hydrolase</keyword>